<feature type="region of interest" description="Disordered" evidence="1">
    <location>
        <begin position="39"/>
        <end position="59"/>
    </location>
</feature>
<accession>A0A5B6VKU5</accession>
<evidence type="ECO:0000313" key="3">
    <source>
        <dbReference type="Proteomes" id="UP000325315"/>
    </source>
</evidence>
<evidence type="ECO:0000256" key="1">
    <source>
        <dbReference type="SAM" id="MobiDB-lite"/>
    </source>
</evidence>
<dbReference type="EMBL" id="SMMG02000006">
    <property type="protein sequence ID" value="KAA3469756.1"/>
    <property type="molecule type" value="Genomic_DNA"/>
</dbReference>
<organism evidence="2 3">
    <name type="scientific">Gossypium australe</name>
    <dbReference type="NCBI Taxonomy" id="47621"/>
    <lineage>
        <taxon>Eukaryota</taxon>
        <taxon>Viridiplantae</taxon>
        <taxon>Streptophyta</taxon>
        <taxon>Embryophyta</taxon>
        <taxon>Tracheophyta</taxon>
        <taxon>Spermatophyta</taxon>
        <taxon>Magnoliopsida</taxon>
        <taxon>eudicotyledons</taxon>
        <taxon>Gunneridae</taxon>
        <taxon>Pentapetalae</taxon>
        <taxon>rosids</taxon>
        <taxon>malvids</taxon>
        <taxon>Malvales</taxon>
        <taxon>Malvaceae</taxon>
        <taxon>Malvoideae</taxon>
        <taxon>Gossypium</taxon>
    </lineage>
</organism>
<sequence>MNKVVQISQIRRIQNQYWNRLQKERGIRKFSPRIVNKNAITKQPQQMEGRPPPPFPQRFQISKQDLNSINSWMS</sequence>
<dbReference type="AlphaFoldDB" id="A0A5B6VKU5"/>
<reference evidence="3" key="1">
    <citation type="journal article" date="2019" name="Plant Biotechnol. J.">
        <title>Genome sequencing of the Australian wild diploid species Gossypium australe highlights disease resistance and delayed gland morphogenesis.</title>
        <authorList>
            <person name="Cai Y."/>
            <person name="Cai X."/>
            <person name="Wang Q."/>
            <person name="Wang P."/>
            <person name="Zhang Y."/>
            <person name="Cai C."/>
            <person name="Xu Y."/>
            <person name="Wang K."/>
            <person name="Zhou Z."/>
            <person name="Wang C."/>
            <person name="Geng S."/>
            <person name="Li B."/>
            <person name="Dong Q."/>
            <person name="Hou Y."/>
            <person name="Wang H."/>
            <person name="Ai P."/>
            <person name="Liu Z."/>
            <person name="Yi F."/>
            <person name="Sun M."/>
            <person name="An G."/>
            <person name="Cheng J."/>
            <person name="Zhang Y."/>
            <person name="Shi Q."/>
            <person name="Xie Y."/>
            <person name="Shi X."/>
            <person name="Chang Y."/>
            <person name="Huang F."/>
            <person name="Chen Y."/>
            <person name="Hong S."/>
            <person name="Mi L."/>
            <person name="Sun Q."/>
            <person name="Zhang L."/>
            <person name="Zhou B."/>
            <person name="Peng R."/>
            <person name="Zhang X."/>
            <person name="Liu F."/>
        </authorList>
    </citation>
    <scope>NUCLEOTIDE SEQUENCE [LARGE SCALE GENOMIC DNA]</scope>
    <source>
        <strain evidence="3">cv. PA1801</strain>
    </source>
</reference>
<keyword evidence="3" id="KW-1185">Reference proteome</keyword>
<gene>
    <name evidence="2" type="ORF">EPI10_015516</name>
</gene>
<protein>
    <submittedName>
        <fullName evidence="2">Uncharacterized protein</fullName>
    </submittedName>
</protein>
<dbReference type="Proteomes" id="UP000325315">
    <property type="component" value="Unassembled WGS sequence"/>
</dbReference>
<name>A0A5B6VKU5_9ROSI</name>
<proteinExistence type="predicted"/>
<comment type="caution">
    <text evidence="2">The sequence shown here is derived from an EMBL/GenBank/DDBJ whole genome shotgun (WGS) entry which is preliminary data.</text>
</comment>
<evidence type="ECO:0000313" key="2">
    <source>
        <dbReference type="EMBL" id="KAA3469756.1"/>
    </source>
</evidence>